<evidence type="ECO:0000313" key="2">
    <source>
        <dbReference type="Proteomes" id="UP000239731"/>
    </source>
</evidence>
<dbReference type="AlphaFoldDB" id="A0A2T0I3L9"/>
<sequence>MLARVLQGNSDAIAFCETLFAISQILDDIVDGDKPLTTNDVYQAFWLALIELPINPFYRHFEHFVRPLMAGALQDWRDSVTLERDGDHHGRSLAFVLRDQLTGLVVQCAYLIGGSAWMAEVSAGIRRFFHDETFSAYNQELIKGVAR</sequence>
<dbReference type="Proteomes" id="UP000239731">
    <property type="component" value="Unassembled WGS sequence"/>
</dbReference>
<evidence type="ECO:0000313" key="1">
    <source>
        <dbReference type="EMBL" id="PRW89897.1"/>
    </source>
</evidence>
<protein>
    <submittedName>
        <fullName evidence="1">Uncharacterized protein</fullName>
    </submittedName>
</protein>
<dbReference type="EMBL" id="PVUH01000013">
    <property type="protein sequence ID" value="PRW89897.1"/>
    <property type="molecule type" value="Genomic_DNA"/>
</dbReference>
<reference evidence="1 2" key="1">
    <citation type="submission" date="2018-03" db="EMBL/GenBank/DDBJ databases">
        <title>Blue discolouration in mozzarella cheese caused by Pseudomonas fluorescens.</title>
        <authorList>
            <person name="Chiesa F."/>
            <person name="Dalmasso A."/>
            <person name="Lomonaco S."/>
        </authorList>
    </citation>
    <scope>NUCLEOTIDE SEQUENCE [LARGE SCALE GENOMIC DNA]</scope>
    <source>
        <strain evidence="1 2">11293</strain>
    </source>
</reference>
<comment type="caution">
    <text evidence="1">The sequence shown here is derived from an EMBL/GenBank/DDBJ whole genome shotgun (WGS) entry which is preliminary data.</text>
</comment>
<accession>A0A2T0I3L9</accession>
<gene>
    <name evidence="1" type="ORF">C7A10_19330</name>
</gene>
<proteinExistence type="predicted"/>
<organism evidence="1 2">
    <name type="scientific">Pseudomonas fluorescens</name>
    <dbReference type="NCBI Taxonomy" id="294"/>
    <lineage>
        <taxon>Bacteria</taxon>
        <taxon>Pseudomonadati</taxon>
        <taxon>Pseudomonadota</taxon>
        <taxon>Gammaproteobacteria</taxon>
        <taxon>Pseudomonadales</taxon>
        <taxon>Pseudomonadaceae</taxon>
        <taxon>Pseudomonas</taxon>
    </lineage>
</organism>
<name>A0A2T0I3L9_PSEFL</name>